<keyword evidence="3" id="KW-1185">Reference proteome</keyword>
<comment type="similarity">
    <text evidence="1">Belongs to the rogdi family.</text>
</comment>
<name>A0AAV2PQW9_MEGNR</name>
<dbReference type="Proteomes" id="UP001497623">
    <property type="component" value="Unassembled WGS sequence"/>
</dbReference>
<dbReference type="PANTHER" id="PTHR13618">
    <property type="entry name" value="LEUCINE ZIPPER CONTAINING TRANSCRIPTION FACTOR LZF1"/>
    <property type="match status" value="1"/>
</dbReference>
<protein>
    <submittedName>
        <fullName evidence="2">Uncharacterized protein</fullName>
    </submittedName>
</protein>
<dbReference type="Pfam" id="PF10259">
    <property type="entry name" value="Rogdi_lz"/>
    <property type="match status" value="1"/>
</dbReference>
<evidence type="ECO:0000256" key="1">
    <source>
        <dbReference type="ARBA" id="ARBA00005535"/>
    </source>
</evidence>
<sequence>MEDSDGGDVDTHITASQLMHMFADFEERMTRKLSCEMSRHVVLLLRDRCTYLGAALDLALGFGVDTPVLDHQDSEEVFVTSALGAVLNDIGSIVPGLVEVEETAHVRSIHGNASTSKVNVSCDFKGSWLSKPKPRVPGDTIGVWQKAEKFPTGRSLLHSRTSGEVLNVLGQLINLLQKGRSNLLVPRKKTIDELMSSRNMKSLTPPLPGDLAVSFYLQAHKLVLAVYHLSNAAGTMKFESVQAECSVPWLSPVLVCFTTALHLAHQLRDKISVFSQYKDFTPDSCSVSTVCC</sequence>
<dbReference type="GO" id="GO:0043291">
    <property type="term" value="C:RAVE complex"/>
    <property type="evidence" value="ECO:0007669"/>
    <property type="project" value="TreeGrafter"/>
</dbReference>
<organism evidence="2 3">
    <name type="scientific">Meganyctiphanes norvegica</name>
    <name type="common">Northern krill</name>
    <name type="synonym">Thysanopoda norvegica</name>
    <dbReference type="NCBI Taxonomy" id="48144"/>
    <lineage>
        <taxon>Eukaryota</taxon>
        <taxon>Metazoa</taxon>
        <taxon>Ecdysozoa</taxon>
        <taxon>Arthropoda</taxon>
        <taxon>Crustacea</taxon>
        <taxon>Multicrustacea</taxon>
        <taxon>Malacostraca</taxon>
        <taxon>Eumalacostraca</taxon>
        <taxon>Eucarida</taxon>
        <taxon>Euphausiacea</taxon>
        <taxon>Euphausiidae</taxon>
        <taxon>Meganyctiphanes</taxon>
    </lineage>
</organism>
<gene>
    <name evidence="2" type="ORF">MNOR_LOCUS2284</name>
</gene>
<evidence type="ECO:0000313" key="2">
    <source>
        <dbReference type="EMBL" id="CAL4061801.1"/>
    </source>
</evidence>
<evidence type="ECO:0000313" key="3">
    <source>
        <dbReference type="Proteomes" id="UP001497623"/>
    </source>
</evidence>
<feature type="non-terminal residue" evidence="2">
    <location>
        <position position="292"/>
    </location>
</feature>
<dbReference type="EMBL" id="CAXKWB010000683">
    <property type="protein sequence ID" value="CAL4061801.1"/>
    <property type="molecule type" value="Genomic_DNA"/>
</dbReference>
<reference evidence="2 3" key="1">
    <citation type="submission" date="2024-05" db="EMBL/GenBank/DDBJ databases">
        <authorList>
            <person name="Wallberg A."/>
        </authorList>
    </citation>
    <scope>NUCLEOTIDE SEQUENCE [LARGE SCALE GENOMIC DNA]</scope>
</reference>
<proteinExistence type="inferred from homology"/>
<dbReference type="InterPro" id="IPR028241">
    <property type="entry name" value="RAVE2/Rogdi"/>
</dbReference>
<dbReference type="PANTHER" id="PTHR13618:SF1">
    <property type="entry name" value="PROTEIN ROGDI HOMOLOG"/>
    <property type="match status" value="1"/>
</dbReference>
<dbReference type="AlphaFoldDB" id="A0AAV2PQW9"/>
<comment type="caution">
    <text evidence="2">The sequence shown here is derived from an EMBL/GenBank/DDBJ whole genome shotgun (WGS) entry which is preliminary data.</text>
</comment>
<accession>A0AAV2PQW9</accession>